<protein>
    <submittedName>
        <fullName evidence="2">Uncharacterized protein</fullName>
    </submittedName>
</protein>
<reference evidence="2 3" key="2">
    <citation type="journal article" date="2023" name="Mol. Biol. Evol.">
        <title>Genomics of Secondarily Temperate Adaptation in the Only Non-Antarctic Icefish.</title>
        <authorList>
            <person name="Rivera-Colon A.G."/>
            <person name="Rayamajhi N."/>
            <person name="Minhas B.F."/>
            <person name="Madrigal G."/>
            <person name="Bilyk K.T."/>
            <person name="Yoon V."/>
            <person name="Hune M."/>
            <person name="Gregory S."/>
            <person name="Cheng C.H.C."/>
            <person name="Catchen J.M."/>
        </authorList>
    </citation>
    <scope>NUCLEOTIDE SEQUENCE [LARGE SCALE GENOMIC DNA]</scope>
    <source>
        <strain evidence="2">JMC-PN-2008</strain>
    </source>
</reference>
<gene>
    <name evidence="2" type="ORF">PBY51_005187</name>
</gene>
<evidence type="ECO:0000256" key="1">
    <source>
        <dbReference type="SAM" id="MobiDB-lite"/>
    </source>
</evidence>
<evidence type="ECO:0000313" key="3">
    <source>
        <dbReference type="Proteomes" id="UP001346869"/>
    </source>
</evidence>
<feature type="compositionally biased region" description="Basic and acidic residues" evidence="1">
    <location>
        <begin position="20"/>
        <end position="34"/>
    </location>
</feature>
<dbReference type="AlphaFoldDB" id="A0AAN7X503"/>
<accession>A0AAN7X503</accession>
<reference evidence="2 3" key="1">
    <citation type="journal article" date="2023" name="Genes (Basel)">
        <title>Chromosome-Level Genome Assembly and Circadian Gene Repertoire of the Patagonia Blennie Eleginops maclovinus-The Closest Ancestral Proxy of Antarctic Cryonotothenioids.</title>
        <authorList>
            <person name="Cheng C.C."/>
            <person name="Rivera-Colon A.G."/>
            <person name="Minhas B.F."/>
            <person name="Wilson L."/>
            <person name="Rayamajhi N."/>
            <person name="Vargas-Chacoff L."/>
            <person name="Catchen J.M."/>
        </authorList>
    </citation>
    <scope>NUCLEOTIDE SEQUENCE [LARGE SCALE GENOMIC DNA]</scope>
    <source>
        <strain evidence="2">JMC-PN-2008</strain>
    </source>
</reference>
<comment type="caution">
    <text evidence="2">The sequence shown here is derived from an EMBL/GenBank/DDBJ whole genome shotgun (WGS) entry which is preliminary data.</text>
</comment>
<dbReference type="EMBL" id="JAUZQC010000018">
    <property type="protein sequence ID" value="KAK5855047.1"/>
    <property type="molecule type" value="Genomic_DNA"/>
</dbReference>
<evidence type="ECO:0000313" key="2">
    <source>
        <dbReference type="EMBL" id="KAK5855047.1"/>
    </source>
</evidence>
<name>A0AAN7X503_ELEMC</name>
<keyword evidence="3" id="KW-1185">Reference proteome</keyword>
<dbReference type="Proteomes" id="UP001346869">
    <property type="component" value="Unassembled WGS sequence"/>
</dbReference>
<sequence>MRFLIDSCALIKTSNSTPPEEMHLSHEISGRKSENNVGLLKAQRRGYRDSNVRAGGQTVAADVGLHVKIMSVESRAALELQ</sequence>
<organism evidence="2 3">
    <name type="scientific">Eleginops maclovinus</name>
    <name type="common">Patagonian blennie</name>
    <name type="synonym">Eleginus maclovinus</name>
    <dbReference type="NCBI Taxonomy" id="56733"/>
    <lineage>
        <taxon>Eukaryota</taxon>
        <taxon>Metazoa</taxon>
        <taxon>Chordata</taxon>
        <taxon>Craniata</taxon>
        <taxon>Vertebrata</taxon>
        <taxon>Euteleostomi</taxon>
        <taxon>Actinopterygii</taxon>
        <taxon>Neopterygii</taxon>
        <taxon>Teleostei</taxon>
        <taxon>Neoteleostei</taxon>
        <taxon>Acanthomorphata</taxon>
        <taxon>Eupercaria</taxon>
        <taxon>Perciformes</taxon>
        <taxon>Notothenioidei</taxon>
        <taxon>Eleginopidae</taxon>
        <taxon>Eleginops</taxon>
    </lineage>
</organism>
<feature type="region of interest" description="Disordered" evidence="1">
    <location>
        <begin position="15"/>
        <end position="35"/>
    </location>
</feature>
<proteinExistence type="predicted"/>